<evidence type="ECO:0000313" key="1">
    <source>
        <dbReference type="EMBL" id="QCC52903.1"/>
    </source>
</evidence>
<dbReference type="Pfam" id="PF05972">
    <property type="entry name" value="APC_15aa"/>
    <property type="match status" value="1"/>
</dbReference>
<evidence type="ECO:0000313" key="2">
    <source>
        <dbReference type="Proteomes" id="UP000296706"/>
    </source>
</evidence>
<dbReference type="EMBL" id="CP031310">
    <property type="protein sequence ID" value="QCC52903.1"/>
    <property type="molecule type" value="Genomic_DNA"/>
</dbReference>
<accession>A0A4D6HG16</accession>
<dbReference type="GO" id="GO:0008013">
    <property type="term" value="F:beta-catenin binding"/>
    <property type="evidence" value="ECO:0007669"/>
    <property type="project" value="InterPro"/>
</dbReference>
<proteinExistence type="predicted"/>
<dbReference type="Proteomes" id="UP000296706">
    <property type="component" value="Chromosome"/>
</dbReference>
<sequence length="30" mass="3575">MRFASRVRDSLEQPTDYSLTYIYILINPVL</sequence>
<protein>
    <submittedName>
        <fullName evidence="1">Uncharacterized protein</fullName>
    </submittedName>
</protein>
<dbReference type="GO" id="GO:0016055">
    <property type="term" value="P:Wnt signaling pathway"/>
    <property type="evidence" value="ECO:0007669"/>
    <property type="project" value="InterPro"/>
</dbReference>
<dbReference type="AlphaFoldDB" id="A0A4D6HG16"/>
<reference evidence="1 2" key="1">
    <citation type="journal article" date="2019" name="Nat. Commun.">
        <title>A new type of DNA phosphorothioation-based antiviral system in archaea.</title>
        <authorList>
            <person name="Xiong L."/>
            <person name="Liu S."/>
            <person name="Chen S."/>
            <person name="Xiao Y."/>
            <person name="Zhu B."/>
            <person name="Gao Y."/>
            <person name="Zhang Y."/>
            <person name="Chen B."/>
            <person name="Luo J."/>
            <person name="Deng Z."/>
            <person name="Chen X."/>
            <person name="Wang L."/>
            <person name="Chen S."/>
        </authorList>
    </citation>
    <scope>NUCLEOTIDE SEQUENCE [LARGE SCALE GENOMIC DNA]</scope>
    <source>
        <strain evidence="1 2">CBA1105</strain>
    </source>
</reference>
<keyword evidence="2" id="KW-1185">Reference proteome</keyword>
<gene>
    <name evidence="1" type="ORF">DV733_07635</name>
</gene>
<name>A0A4D6HG16_9EURY</name>
<dbReference type="KEGG" id="hsn:DV733_07635"/>
<organism evidence="1 2">
    <name type="scientific">Halapricum salinum</name>
    <dbReference type="NCBI Taxonomy" id="1457250"/>
    <lineage>
        <taxon>Archaea</taxon>
        <taxon>Methanobacteriati</taxon>
        <taxon>Methanobacteriota</taxon>
        <taxon>Stenosarchaea group</taxon>
        <taxon>Halobacteria</taxon>
        <taxon>Halobacteriales</taxon>
        <taxon>Haloarculaceae</taxon>
        <taxon>Halapricum</taxon>
    </lineage>
</organism>
<dbReference type="InterPro" id="IPR009240">
    <property type="entry name" value="APC_15aa_rpt"/>
</dbReference>